<dbReference type="InterPro" id="IPR036236">
    <property type="entry name" value="Znf_C2H2_sf"/>
</dbReference>
<dbReference type="OMA" id="IESEEMM"/>
<evidence type="ECO:0000313" key="6">
    <source>
        <dbReference type="Proteomes" id="UP000494040"/>
    </source>
</evidence>
<sequence length="100" mass="11794">MVYESTLVKCPLDDSHILKKERLQYHLVRCLKQYNGTKVRCPYNATEYIEVDDLPEHILKCEYRRPIEVHTYCSTKSGTHMYTAPFNHQGPETDECWGLD</sequence>
<dbReference type="OrthoDB" id="6627238at2759"/>
<dbReference type="RefSeq" id="XP_014242036.1">
    <property type="nucleotide sequence ID" value="XM_014386550.2"/>
</dbReference>
<keyword evidence="1" id="KW-0479">Metal-binding</keyword>
<dbReference type="EnsemblMetazoa" id="XM_014386550.2">
    <property type="protein sequence ID" value="XP_014242036.1"/>
    <property type="gene ID" value="LOC106662451"/>
</dbReference>
<dbReference type="PROSITE" id="PS51800">
    <property type="entry name" value="ZF_CHHC_U11_48K"/>
    <property type="match status" value="2"/>
</dbReference>
<evidence type="ECO:0000259" key="4">
    <source>
        <dbReference type="PROSITE" id="PS51800"/>
    </source>
</evidence>
<reference evidence="5" key="1">
    <citation type="submission" date="2022-01" db="UniProtKB">
        <authorList>
            <consortium name="EnsemblMetazoa"/>
        </authorList>
    </citation>
    <scope>IDENTIFICATION</scope>
</reference>
<proteinExistence type="predicted"/>
<dbReference type="InterPro" id="IPR022776">
    <property type="entry name" value="TRM13/UPF0224_CHHC_Znf_dom"/>
</dbReference>
<dbReference type="Proteomes" id="UP000494040">
    <property type="component" value="Unassembled WGS sequence"/>
</dbReference>
<name>A0A8I6RA23_CIMLE</name>
<feature type="domain" description="CHHC U11-48K-type" evidence="4">
    <location>
        <begin position="7"/>
        <end position="34"/>
    </location>
</feature>
<dbReference type="GeneID" id="106662451"/>
<dbReference type="Pfam" id="PF05253">
    <property type="entry name" value="zf-U11-48K"/>
    <property type="match status" value="1"/>
</dbReference>
<evidence type="ECO:0000256" key="3">
    <source>
        <dbReference type="ARBA" id="ARBA00022833"/>
    </source>
</evidence>
<evidence type="ECO:0000313" key="5">
    <source>
        <dbReference type="EnsemblMetazoa" id="XP_014242036.1"/>
    </source>
</evidence>
<dbReference type="SUPFAM" id="SSF57667">
    <property type="entry name" value="beta-beta-alpha zinc fingers"/>
    <property type="match status" value="1"/>
</dbReference>
<keyword evidence="3" id="KW-0862">Zinc</keyword>
<keyword evidence="2" id="KW-0863">Zinc-finger</keyword>
<dbReference type="AlphaFoldDB" id="A0A8I6RA23"/>
<accession>A0A8I6RA23</accession>
<keyword evidence="6" id="KW-1185">Reference proteome</keyword>
<dbReference type="KEGG" id="clec:106662451"/>
<evidence type="ECO:0000256" key="1">
    <source>
        <dbReference type="ARBA" id="ARBA00022723"/>
    </source>
</evidence>
<evidence type="ECO:0000256" key="2">
    <source>
        <dbReference type="ARBA" id="ARBA00022771"/>
    </source>
</evidence>
<protein>
    <recommendedName>
        <fullName evidence="4">CHHC U11-48K-type domain-containing protein</fullName>
    </recommendedName>
</protein>
<feature type="domain" description="CHHC U11-48K-type" evidence="4">
    <location>
        <begin position="38"/>
        <end position="65"/>
    </location>
</feature>
<organism evidence="5 6">
    <name type="scientific">Cimex lectularius</name>
    <name type="common">Bed bug</name>
    <name type="synonym">Acanthia lectularia</name>
    <dbReference type="NCBI Taxonomy" id="79782"/>
    <lineage>
        <taxon>Eukaryota</taxon>
        <taxon>Metazoa</taxon>
        <taxon>Ecdysozoa</taxon>
        <taxon>Arthropoda</taxon>
        <taxon>Hexapoda</taxon>
        <taxon>Insecta</taxon>
        <taxon>Pterygota</taxon>
        <taxon>Neoptera</taxon>
        <taxon>Paraneoptera</taxon>
        <taxon>Hemiptera</taxon>
        <taxon>Heteroptera</taxon>
        <taxon>Panheteroptera</taxon>
        <taxon>Cimicomorpha</taxon>
        <taxon>Cimicidae</taxon>
        <taxon>Cimex</taxon>
    </lineage>
</organism>
<dbReference type="GO" id="GO:0008270">
    <property type="term" value="F:zinc ion binding"/>
    <property type="evidence" value="ECO:0007669"/>
    <property type="project" value="UniProtKB-KW"/>
</dbReference>